<feature type="region of interest" description="Disordered" evidence="1">
    <location>
        <begin position="1"/>
        <end position="51"/>
    </location>
</feature>
<evidence type="ECO:0000313" key="2">
    <source>
        <dbReference type="EMBL" id="OTP72975.1"/>
    </source>
</evidence>
<sequence>MAAPATATKTAIENEHERAHESRFTPRAHAAGHTMTRDGHAASSPTFQSIS</sequence>
<gene>
    <name evidence="2" type="ORF">PAMC26577_19270</name>
</gene>
<comment type="caution">
    <text evidence="2">The sequence shown here is derived from an EMBL/GenBank/DDBJ whole genome shotgun (WGS) entry which is preliminary data.</text>
</comment>
<dbReference type="EMBL" id="NBTZ01000080">
    <property type="protein sequence ID" value="OTP72975.1"/>
    <property type="molecule type" value="Genomic_DNA"/>
</dbReference>
<organism evidence="2 3">
    <name type="scientific">Caballeronia sordidicola</name>
    <name type="common">Burkholderia sordidicola</name>
    <dbReference type="NCBI Taxonomy" id="196367"/>
    <lineage>
        <taxon>Bacteria</taxon>
        <taxon>Pseudomonadati</taxon>
        <taxon>Pseudomonadota</taxon>
        <taxon>Betaproteobacteria</taxon>
        <taxon>Burkholderiales</taxon>
        <taxon>Burkholderiaceae</taxon>
        <taxon>Caballeronia</taxon>
    </lineage>
</organism>
<protein>
    <submittedName>
        <fullName evidence="2">Uncharacterized protein</fullName>
    </submittedName>
</protein>
<dbReference type="Proteomes" id="UP000195221">
    <property type="component" value="Unassembled WGS sequence"/>
</dbReference>
<dbReference type="AlphaFoldDB" id="A0A242MNS8"/>
<reference evidence="2 3" key="1">
    <citation type="submission" date="2017-03" db="EMBL/GenBank/DDBJ databases">
        <title>Genome analysis of strain PAMC 26577.</title>
        <authorList>
            <person name="Oh H.-M."/>
            <person name="Yang J.-A."/>
        </authorList>
    </citation>
    <scope>NUCLEOTIDE SEQUENCE [LARGE SCALE GENOMIC DNA]</scope>
    <source>
        <strain evidence="2 3">PAMC 26577</strain>
    </source>
</reference>
<evidence type="ECO:0000313" key="3">
    <source>
        <dbReference type="Proteomes" id="UP000195221"/>
    </source>
</evidence>
<name>A0A242MNS8_CABSO</name>
<evidence type="ECO:0000256" key="1">
    <source>
        <dbReference type="SAM" id="MobiDB-lite"/>
    </source>
</evidence>
<accession>A0A242MNS8</accession>
<proteinExistence type="predicted"/>
<feature type="compositionally biased region" description="Basic and acidic residues" evidence="1">
    <location>
        <begin position="12"/>
        <end position="24"/>
    </location>
</feature>